<keyword evidence="9" id="KW-1185">Reference proteome</keyword>
<dbReference type="SUPFAM" id="SSF52540">
    <property type="entry name" value="P-loop containing nucleoside triphosphate hydrolases"/>
    <property type="match status" value="1"/>
</dbReference>
<keyword evidence="3" id="KW-0677">Repeat</keyword>
<dbReference type="FunFam" id="3.40.50.300:FF:001126">
    <property type="entry name" value="Baculoviral IAP repeat-containing protein 1"/>
    <property type="match status" value="1"/>
</dbReference>
<dbReference type="PANTHER" id="PTHR46914:SF1">
    <property type="entry name" value="BACULOVIRAL IAP REPEAT-CONTAINING PROTEIN 1"/>
    <property type="match status" value="1"/>
</dbReference>
<dbReference type="GO" id="GO:0072557">
    <property type="term" value="C:IPAF inflammasome complex"/>
    <property type="evidence" value="ECO:0007669"/>
    <property type="project" value="TreeGrafter"/>
</dbReference>
<dbReference type="SUPFAM" id="SSF57924">
    <property type="entry name" value="Inhibitor of apoptosis (IAP) repeat"/>
    <property type="match status" value="3"/>
</dbReference>
<evidence type="ECO:0000313" key="9">
    <source>
        <dbReference type="Proteomes" id="UP000694407"/>
    </source>
</evidence>
<name>A0A8C6ENN5_MARMA</name>
<dbReference type="InterPro" id="IPR040535">
    <property type="entry name" value="NLRC4_HD"/>
</dbReference>
<dbReference type="Ensembl" id="ENSMMMT00000003806.1">
    <property type="protein sequence ID" value="ENSMMMP00000003372.1"/>
    <property type="gene ID" value="ENSMMMG00000003082.1"/>
</dbReference>
<evidence type="ECO:0000256" key="6">
    <source>
        <dbReference type="ARBA" id="ARBA00022840"/>
    </source>
</evidence>
<dbReference type="InterPro" id="IPR028789">
    <property type="entry name" value="Naip"/>
</dbReference>
<dbReference type="PANTHER" id="PTHR46914">
    <property type="entry name" value="BACULOVIRAL IAP REPEAT-CONTAINING PROTEIN 1"/>
    <property type="match status" value="1"/>
</dbReference>
<dbReference type="InterPro" id="IPR053882">
    <property type="entry name" value="Nlrc4-like_WHD"/>
</dbReference>
<dbReference type="InterPro" id="IPR001370">
    <property type="entry name" value="BIR_rpt"/>
</dbReference>
<dbReference type="KEGG" id="mmma:107152298"/>
<dbReference type="Proteomes" id="UP000694407">
    <property type="component" value="Unplaced"/>
</dbReference>
<dbReference type="GeneTree" id="ENSGT00940000163369"/>
<dbReference type="InterPro" id="IPR032675">
    <property type="entry name" value="LRR_dom_sf"/>
</dbReference>
<dbReference type="FunFam" id="1.10.1170.10:FF:000007">
    <property type="entry name" value="Baculoviral IAP repeat-containing protein 1"/>
    <property type="match status" value="1"/>
</dbReference>
<feature type="domain" description="NACHT" evidence="7">
    <location>
        <begin position="464"/>
        <end position="758"/>
    </location>
</feature>
<evidence type="ECO:0000313" key="8">
    <source>
        <dbReference type="Ensembl" id="ENSMMMP00000003372.1"/>
    </source>
</evidence>
<dbReference type="GeneID" id="107152298"/>
<dbReference type="PROSITE" id="PS50143">
    <property type="entry name" value="BIR_REPEAT_2"/>
    <property type="match status" value="3"/>
</dbReference>
<dbReference type="GO" id="GO:0043066">
    <property type="term" value="P:negative regulation of apoptotic process"/>
    <property type="evidence" value="ECO:0007669"/>
    <property type="project" value="InterPro"/>
</dbReference>
<dbReference type="SMART" id="SM00238">
    <property type="entry name" value="BIR"/>
    <property type="match status" value="3"/>
</dbReference>
<dbReference type="GO" id="GO:0005524">
    <property type="term" value="F:ATP binding"/>
    <property type="evidence" value="ECO:0007669"/>
    <property type="project" value="UniProtKB-KW"/>
</dbReference>
<dbReference type="Gene3D" id="3.80.10.10">
    <property type="entry name" value="Ribonuclease Inhibitor"/>
    <property type="match status" value="1"/>
</dbReference>
<evidence type="ECO:0000256" key="1">
    <source>
        <dbReference type="ARBA" id="ARBA00022703"/>
    </source>
</evidence>
<dbReference type="GO" id="GO:0070269">
    <property type="term" value="P:pyroptotic inflammatory response"/>
    <property type="evidence" value="ECO:0007669"/>
    <property type="project" value="TreeGrafter"/>
</dbReference>
<reference evidence="8" key="1">
    <citation type="submission" date="2025-08" db="UniProtKB">
        <authorList>
            <consortium name="Ensembl"/>
        </authorList>
    </citation>
    <scope>IDENTIFICATION</scope>
</reference>
<keyword evidence="1" id="KW-0053">Apoptosis</keyword>
<dbReference type="GO" id="GO:0046872">
    <property type="term" value="F:metal ion binding"/>
    <property type="evidence" value="ECO:0007669"/>
    <property type="project" value="UniProtKB-KW"/>
</dbReference>
<keyword evidence="4" id="KW-0547">Nucleotide-binding</keyword>
<dbReference type="Gene3D" id="1.10.1170.10">
    <property type="entry name" value="Inhibitor Of Apoptosis Protein (2mihbC-IAP-1), Chain A"/>
    <property type="match status" value="3"/>
</dbReference>
<protein>
    <recommendedName>
        <fullName evidence="7">NACHT domain-containing protein</fullName>
    </recommendedName>
</protein>
<keyword evidence="5" id="KW-0862">Zinc</keyword>
<evidence type="ECO:0000256" key="2">
    <source>
        <dbReference type="ARBA" id="ARBA00022723"/>
    </source>
</evidence>
<dbReference type="InterPro" id="IPR007111">
    <property type="entry name" value="NACHT_NTPase"/>
</dbReference>
<organism evidence="8 9">
    <name type="scientific">Marmota marmota marmota</name>
    <name type="common">Alpine marmot</name>
    <dbReference type="NCBI Taxonomy" id="9994"/>
    <lineage>
        <taxon>Eukaryota</taxon>
        <taxon>Metazoa</taxon>
        <taxon>Chordata</taxon>
        <taxon>Craniata</taxon>
        <taxon>Vertebrata</taxon>
        <taxon>Euteleostomi</taxon>
        <taxon>Mammalia</taxon>
        <taxon>Eutheria</taxon>
        <taxon>Euarchontoglires</taxon>
        <taxon>Glires</taxon>
        <taxon>Rodentia</taxon>
        <taxon>Sciuromorpha</taxon>
        <taxon>Sciuridae</taxon>
        <taxon>Xerinae</taxon>
        <taxon>Marmotini</taxon>
        <taxon>Marmota</taxon>
    </lineage>
</organism>
<dbReference type="Pfam" id="PF22524">
    <property type="entry name" value="WHD_Nlrc4"/>
    <property type="match status" value="1"/>
</dbReference>
<dbReference type="Pfam" id="PF00653">
    <property type="entry name" value="BIR"/>
    <property type="match status" value="3"/>
</dbReference>
<dbReference type="Gene3D" id="3.40.50.300">
    <property type="entry name" value="P-loop containing nucleotide triphosphate hydrolases"/>
    <property type="match status" value="1"/>
</dbReference>
<sequence>MATEGKASEERISQFDYDLLPELSTLLGIDAVQMAKEMEENEEKIRAKMQKGFNSQMRSEVKRLKTFMTYESFSSWIPSEMAAAGFYFTGVKSGIQCFCCSLILFGTSLRKLPIENHKKFRPHCEFLLGKDVGNIAKYDVRVKNPRKKLRGDKARYRNEETRLESFKNWPFYAHGISPHALSAAGFIFTGERDTVQCFSCGGCLGDWEEGDSPWKEHAKWFPKCEYLQSKKSSDEIAQYIESYKGFVDVTGEHFVNSWVKRELLMASAYCNDSVFANEELRLDTFKKWPHKSGLKTAALARAGLFYTGVEDIVQCFSCGGCLHNWKEEDDPLEDHTKHFPNCPFLQNMKSTAEVIPDLQSHGELPEVMETTTENNLEYSEAVNSIGPEVAQDKTQWFQEAKNLSEKLRTVYTSASFRHMSLLELSSKVATDHLLGCDLSIISKHISSTVQEPVVLPEVFANLNSVMCVEGETGSGKTVLLKKIAFLWASGCCPLLNRFQLVFYLSLSSTRPDQGLASIICDQLLETEGTVTEICLMNIIQQLKNQVLFLLDDYKEMCSFPQVIEKLIKKNHSLRSCLLIAIHTNRARNIRRYLDTILEIQAFPFYNTIFLLRKLFPHNMTRLRKMMVHFGKNTNLQGIQKTPLFVAAICTNWFQCPFDQFFDDVAVFKSYMDYLFLKHKSITERFKEIISSCSKLALKGFFSSCFEFTDNDLEEAGVDEDEDLTMCLMSKFTAQRLRPVYQFLSPTFQEFLAGIRLIELLDSDRQDDQDLGLYYLKQIKSSMMAVFPYENFLKYVSSHPSSKAGPKLVSHLLHLVDNKESLEDMSENDDYLKHRPDISTYMEFLRVIWQLAPNTYYSLVSKRLLALALKIAYQSNTVAACSPFILQFLQGRTLTLNILNLQYFFDHPESLLLLKSIVVSIQGKKRKNFPKFSSLEKCWEINKSQVPTIDQDYASTFKPMKEFEENVAEQEETINSFLDLQHRAPPDISAGYWKLPSKQYKIPLLEVQVTSVDAVDQEMLRVLMEVFSASQHIELHLDHSSGFIESIRPALELNKTSVTKCSIHQCELCAPEQELLLTLPSLESLNISGTIQLQDQIFPNLDKFLRLKELSVKLDDKPNTFSVIPEEFPNLHHMEKLLIHILGEDDSSKLVTLIQNSPNLRVFHLKCNFFSNFESLMTALTSCKKLEEIWFSESFFNVIPFVTILPNFLSLKILNLSFQQFPDKETSEKFAYTLGSLNHLEELILPTGDGIRQVAKLIIQQCQQLQCLRVLSFYQVLNDDSLMEIAKVAINGGFQKLENLNLSINHEITEEGYRNFFRALDNLPNLQELTISRHFTACIKAQATTVKALSQCVLRLPRLTSLQMLSWLLDAEDLALLDAMKERHPKSKHLIISWKWTLPFSPIIQK</sequence>
<dbReference type="GO" id="GO:0043027">
    <property type="term" value="F:cysteine-type endopeptidase inhibitor activity involved in apoptotic process"/>
    <property type="evidence" value="ECO:0007669"/>
    <property type="project" value="InterPro"/>
</dbReference>
<dbReference type="PROSITE" id="PS01282">
    <property type="entry name" value="BIR_REPEAT_1"/>
    <property type="match status" value="2"/>
</dbReference>
<dbReference type="PROSITE" id="PS50837">
    <property type="entry name" value="NACHT"/>
    <property type="match status" value="1"/>
</dbReference>
<dbReference type="SUPFAM" id="SSF52047">
    <property type="entry name" value="RNI-like"/>
    <property type="match status" value="1"/>
</dbReference>
<dbReference type="Pfam" id="PF17889">
    <property type="entry name" value="NLRC4_HD"/>
    <property type="match status" value="1"/>
</dbReference>
<keyword evidence="2" id="KW-0479">Metal-binding</keyword>
<dbReference type="Pfam" id="PF05729">
    <property type="entry name" value="NACHT"/>
    <property type="match status" value="1"/>
</dbReference>
<keyword evidence="6" id="KW-0067">ATP-binding</keyword>
<dbReference type="OrthoDB" id="4034597at2759"/>
<dbReference type="SMART" id="SM00382">
    <property type="entry name" value="AAA"/>
    <property type="match status" value="1"/>
</dbReference>
<gene>
    <name evidence="8" type="primary">Naip</name>
</gene>
<dbReference type="FunFam" id="3.80.10.10:FF:000316">
    <property type="entry name" value="Baculoviral IAP repeat-containing protein 1"/>
    <property type="match status" value="1"/>
</dbReference>
<accession>A0A8C6ENN5</accession>
<dbReference type="CDD" id="cd00022">
    <property type="entry name" value="BIR"/>
    <property type="match status" value="3"/>
</dbReference>
<dbReference type="GO" id="GO:0016045">
    <property type="term" value="P:detection of bacterium"/>
    <property type="evidence" value="ECO:0007669"/>
    <property type="project" value="TreeGrafter"/>
</dbReference>
<dbReference type="GO" id="GO:0042742">
    <property type="term" value="P:defense response to bacterium"/>
    <property type="evidence" value="ECO:0007669"/>
    <property type="project" value="TreeGrafter"/>
</dbReference>
<evidence type="ECO:0000259" key="7">
    <source>
        <dbReference type="PROSITE" id="PS50837"/>
    </source>
</evidence>
<dbReference type="FunFam" id="1.10.1170.10:FF:000013">
    <property type="entry name" value="Baculoviral IAP repeat-containing protein 1"/>
    <property type="match status" value="1"/>
</dbReference>
<dbReference type="CTD" id="4671"/>
<dbReference type="GO" id="GO:0006915">
    <property type="term" value="P:apoptotic process"/>
    <property type="evidence" value="ECO:0007669"/>
    <property type="project" value="UniProtKB-KW"/>
</dbReference>
<dbReference type="InterPro" id="IPR027417">
    <property type="entry name" value="P-loop_NTPase"/>
</dbReference>
<evidence type="ECO:0000256" key="5">
    <source>
        <dbReference type="ARBA" id="ARBA00022833"/>
    </source>
</evidence>
<proteinExistence type="predicted"/>
<reference evidence="8" key="2">
    <citation type="submission" date="2025-09" db="UniProtKB">
        <authorList>
            <consortium name="Ensembl"/>
        </authorList>
    </citation>
    <scope>IDENTIFICATION</scope>
</reference>
<evidence type="ECO:0000256" key="4">
    <source>
        <dbReference type="ARBA" id="ARBA00022741"/>
    </source>
</evidence>
<evidence type="ECO:0000256" key="3">
    <source>
        <dbReference type="ARBA" id="ARBA00022737"/>
    </source>
</evidence>
<dbReference type="InterPro" id="IPR003593">
    <property type="entry name" value="AAA+_ATPase"/>
</dbReference>